<dbReference type="Proteomes" id="UP001217089">
    <property type="component" value="Unassembled WGS sequence"/>
</dbReference>
<evidence type="ECO:0000313" key="2">
    <source>
        <dbReference type="Proteomes" id="UP001217089"/>
    </source>
</evidence>
<protein>
    <submittedName>
        <fullName evidence="1">Uncharacterized protein</fullName>
    </submittedName>
</protein>
<reference evidence="1 2" key="1">
    <citation type="submission" date="2022-12" db="EMBL/GenBank/DDBJ databases">
        <title>Chromosome-level genome of Tegillarca granosa.</title>
        <authorList>
            <person name="Kim J."/>
        </authorList>
    </citation>
    <scope>NUCLEOTIDE SEQUENCE [LARGE SCALE GENOMIC DNA]</scope>
    <source>
        <strain evidence="1">Teg-2019</strain>
        <tissue evidence="1">Adductor muscle</tissue>
    </source>
</reference>
<gene>
    <name evidence="1" type="ORF">KUTeg_020967</name>
</gene>
<keyword evidence="2" id="KW-1185">Reference proteome</keyword>
<proteinExistence type="predicted"/>
<organism evidence="1 2">
    <name type="scientific">Tegillarca granosa</name>
    <name type="common">Malaysian cockle</name>
    <name type="synonym">Anadara granosa</name>
    <dbReference type="NCBI Taxonomy" id="220873"/>
    <lineage>
        <taxon>Eukaryota</taxon>
        <taxon>Metazoa</taxon>
        <taxon>Spiralia</taxon>
        <taxon>Lophotrochozoa</taxon>
        <taxon>Mollusca</taxon>
        <taxon>Bivalvia</taxon>
        <taxon>Autobranchia</taxon>
        <taxon>Pteriomorphia</taxon>
        <taxon>Arcoida</taxon>
        <taxon>Arcoidea</taxon>
        <taxon>Arcidae</taxon>
        <taxon>Tegillarca</taxon>
    </lineage>
</organism>
<accession>A0ABQ9EEX1</accession>
<dbReference type="EMBL" id="JARBDR010000918">
    <property type="protein sequence ID" value="KAJ8301980.1"/>
    <property type="molecule type" value="Genomic_DNA"/>
</dbReference>
<comment type="caution">
    <text evidence="1">The sequence shown here is derived from an EMBL/GenBank/DDBJ whole genome shotgun (WGS) entry which is preliminary data.</text>
</comment>
<evidence type="ECO:0000313" key="1">
    <source>
        <dbReference type="EMBL" id="KAJ8301980.1"/>
    </source>
</evidence>
<name>A0ABQ9EEX1_TEGGR</name>
<sequence length="301" mass="33306">MMYYKTYFNRILHTTSGRRLTPFLECAGDGVALLDLLPACDPCSEALSPLANLSILLLRNKLEIFHDPSFCKFSLILTDCKQKDLDFKPCLTALTPLLNNLYNSQIYLNGESALNITGLGIGSKIGSPAKFRTPVPSIVLQYAEANLEKLCCLVKARSTSLASFSDSEVAKSVLAADTAKIIEFGLLMYCKHNSLIWSSMSSGWSPTATFVIPGRSTKVKLTTLGEKIFRINGRLVTMPVPRGKKSHPTKLSNMELLPELCKRIIYLLKNYFDTKMTDSDSGAMSLSDSVEGENNDKMFFI</sequence>